<evidence type="ECO:0000256" key="7">
    <source>
        <dbReference type="ARBA" id="ARBA00022832"/>
    </source>
</evidence>
<evidence type="ECO:0000256" key="4">
    <source>
        <dbReference type="ARBA" id="ARBA00022516"/>
    </source>
</evidence>
<evidence type="ECO:0000256" key="10">
    <source>
        <dbReference type="ARBA" id="ARBA00023136"/>
    </source>
</evidence>
<dbReference type="GO" id="GO:0005789">
    <property type="term" value="C:endoplasmic reticulum membrane"/>
    <property type="evidence" value="ECO:0007669"/>
    <property type="project" value="TreeGrafter"/>
</dbReference>
<evidence type="ECO:0000256" key="2">
    <source>
        <dbReference type="ARBA" id="ARBA00007263"/>
    </source>
</evidence>
<organism evidence="14 15">
    <name type="scientific">Saponaria officinalis</name>
    <name type="common">Common soapwort</name>
    <name type="synonym">Lychnis saponaria</name>
    <dbReference type="NCBI Taxonomy" id="3572"/>
    <lineage>
        <taxon>Eukaryota</taxon>
        <taxon>Viridiplantae</taxon>
        <taxon>Streptophyta</taxon>
        <taxon>Embryophyta</taxon>
        <taxon>Tracheophyta</taxon>
        <taxon>Spermatophyta</taxon>
        <taxon>Magnoliopsida</taxon>
        <taxon>eudicotyledons</taxon>
        <taxon>Gunneridae</taxon>
        <taxon>Pentapetalae</taxon>
        <taxon>Caryophyllales</taxon>
        <taxon>Caryophyllaceae</taxon>
        <taxon>Caryophylleae</taxon>
        <taxon>Saponaria</taxon>
    </lineage>
</organism>
<comment type="catalytic activity">
    <reaction evidence="12">
        <text>a very-long-chain acyl-CoA + malonyl-CoA + H(+) = a very-long-chain 3-oxoacyl-CoA + CO2 + CoA</text>
        <dbReference type="Rhea" id="RHEA:32727"/>
        <dbReference type="ChEBI" id="CHEBI:15378"/>
        <dbReference type="ChEBI" id="CHEBI:16526"/>
        <dbReference type="ChEBI" id="CHEBI:57287"/>
        <dbReference type="ChEBI" id="CHEBI:57384"/>
        <dbReference type="ChEBI" id="CHEBI:90725"/>
        <dbReference type="ChEBI" id="CHEBI:90736"/>
        <dbReference type="EC" id="2.3.1.199"/>
    </reaction>
</comment>
<dbReference type="GO" id="GO:0034625">
    <property type="term" value="P:fatty acid elongation, monounsaturated fatty acid"/>
    <property type="evidence" value="ECO:0007669"/>
    <property type="project" value="TreeGrafter"/>
</dbReference>
<comment type="subcellular location">
    <subcellularLocation>
        <location evidence="1">Membrane</location>
        <topology evidence="1">Multi-pass membrane protein</topology>
    </subcellularLocation>
</comment>
<evidence type="ECO:0000256" key="13">
    <source>
        <dbReference type="SAM" id="Phobius"/>
    </source>
</evidence>
<keyword evidence="10 13" id="KW-0472">Membrane</keyword>
<keyword evidence="4" id="KW-0444">Lipid biosynthesis</keyword>
<keyword evidence="6 13" id="KW-0812">Transmembrane</keyword>
<feature type="transmembrane region" description="Helical" evidence="13">
    <location>
        <begin position="147"/>
        <end position="164"/>
    </location>
</feature>
<keyword evidence="11" id="KW-0275">Fatty acid biosynthesis</keyword>
<dbReference type="GO" id="GO:0009922">
    <property type="term" value="F:fatty acid elongase activity"/>
    <property type="evidence" value="ECO:0007669"/>
    <property type="project" value="UniProtKB-EC"/>
</dbReference>
<dbReference type="GO" id="GO:0019367">
    <property type="term" value="P:fatty acid elongation, saturated fatty acid"/>
    <property type="evidence" value="ECO:0007669"/>
    <property type="project" value="TreeGrafter"/>
</dbReference>
<dbReference type="EC" id="2.3.1.199" evidence="3"/>
<keyword evidence="15" id="KW-1185">Reference proteome</keyword>
<evidence type="ECO:0000256" key="6">
    <source>
        <dbReference type="ARBA" id="ARBA00022692"/>
    </source>
</evidence>
<sequence length="282" mass="32222">MAVMETINYYLVHQPMISTFNYTHGTTAFSTVTALVLTVLVYLSATLLFSTTAAIPSLPPPLLRRISAAHNILILLLSFTMALGATLSAVSQSPSLHWVFCFPANRTLPRGPVFFWGYVFYLSKILEFIDTLLIILGGTKSSRRLSFLHVYHHAMVVVMCYIWLETSQSLFIIALITNVSVHTVMYAYYLMCSLGIRPSWKRFVTDVQIVQFVFSFVVSLVMLYYHFTQFECSGFKGWCFNAVFNASLLYLFIDFHSKNYKNKKRRKKTVEKVGDDDDDKVV</sequence>
<comment type="similarity">
    <text evidence="2">Belongs to the ELO family.</text>
</comment>
<feature type="transmembrane region" description="Helical" evidence="13">
    <location>
        <begin position="238"/>
        <end position="257"/>
    </location>
</feature>
<evidence type="ECO:0000313" key="14">
    <source>
        <dbReference type="EMBL" id="KAK9690076.1"/>
    </source>
</evidence>
<keyword evidence="8 13" id="KW-1133">Transmembrane helix</keyword>
<accession>A0AAW1IL32</accession>
<feature type="transmembrane region" description="Helical" evidence="13">
    <location>
        <begin position="28"/>
        <end position="51"/>
    </location>
</feature>
<dbReference type="GO" id="GO:0030148">
    <property type="term" value="P:sphingolipid biosynthetic process"/>
    <property type="evidence" value="ECO:0007669"/>
    <property type="project" value="TreeGrafter"/>
</dbReference>
<keyword evidence="7" id="KW-0276">Fatty acid metabolism</keyword>
<feature type="transmembrane region" description="Helical" evidence="13">
    <location>
        <begin position="72"/>
        <end position="93"/>
    </location>
</feature>
<dbReference type="Pfam" id="PF01151">
    <property type="entry name" value="ELO"/>
    <property type="match status" value="1"/>
</dbReference>
<dbReference type="GO" id="GO:0042761">
    <property type="term" value="P:very long-chain fatty acid biosynthetic process"/>
    <property type="evidence" value="ECO:0007669"/>
    <property type="project" value="TreeGrafter"/>
</dbReference>
<evidence type="ECO:0000256" key="8">
    <source>
        <dbReference type="ARBA" id="ARBA00022989"/>
    </source>
</evidence>
<keyword evidence="5" id="KW-0808">Transferase</keyword>
<evidence type="ECO:0000313" key="15">
    <source>
        <dbReference type="Proteomes" id="UP001443914"/>
    </source>
</evidence>
<evidence type="ECO:0000256" key="11">
    <source>
        <dbReference type="ARBA" id="ARBA00023160"/>
    </source>
</evidence>
<evidence type="ECO:0000256" key="1">
    <source>
        <dbReference type="ARBA" id="ARBA00004141"/>
    </source>
</evidence>
<dbReference type="GO" id="GO:0034626">
    <property type="term" value="P:fatty acid elongation, polyunsaturated fatty acid"/>
    <property type="evidence" value="ECO:0007669"/>
    <property type="project" value="TreeGrafter"/>
</dbReference>
<gene>
    <name evidence="14" type="ORF">RND81_09G103200</name>
</gene>
<comment type="caution">
    <text evidence="14">The sequence shown here is derived from an EMBL/GenBank/DDBJ whole genome shotgun (WGS) entry which is preliminary data.</text>
</comment>
<keyword evidence="9" id="KW-0443">Lipid metabolism</keyword>
<dbReference type="PANTHER" id="PTHR11157">
    <property type="entry name" value="FATTY ACID ACYL TRANSFERASE-RELATED"/>
    <property type="match status" value="1"/>
</dbReference>
<proteinExistence type="inferred from homology"/>
<dbReference type="EMBL" id="JBDFQZ010000009">
    <property type="protein sequence ID" value="KAK9690076.1"/>
    <property type="molecule type" value="Genomic_DNA"/>
</dbReference>
<feature type="transmembrane region" description="Helical" evidence="13">
    <location>
        <begin position="113"/>
        <end position="135"/>
    </location>
</feature>
<feature type="transmembrane region" description="Helical" evidence="13">
    <location>
        <begin position="170"/>
        <end position="191"/>
    </location>
</feature>
<dbReference type="PROSITE" id="PS01188">
    <property type="entry name" value="ELO"/>
    <property type="match status" value="1"/>
</dbReference>
<feature type="transmembrane region" description="Helical" evidence="13">
    <location>
        <begin position="203"/>
        <end position="226"/>
    </location>
</feature>
<evidence type="ECO:0000256" key="3">
    <source>
        <dbReference type="ARBA" id="ARBA00012307"/>
    </source>
</evidence>
<reference evidence="14" key="1">
    <citation type="submission" date="2024-03" db="EMBL/GenBank/DDBJ databases">
        <title>WGS assembly of Saponaria officinalis var. Norfolk2.</title>
        <authorList>
            <person name="Jenkins J."/>
            <person name="Shu S."/>
            <person name="Grimwood J."/>
            <person name="Barry K."/>
            <person name="Goodstein D."/>
            <person name="Schmutz J."/>
            <person name="Leebens-Mack J."/>
            <person name="Osbourn A."/>
        </authorList>
    </citation>
    <scope>NUCLEOTIDE SEQUENCE [LARGE SCALE GENOMIC DNA]</scope>
    <source>
        <strain evidence="14">JIC</strain>
    </source>
</reference>
<dbReference type="InterPro" id="IPR002076">
    <property type="entry name" value="ELO_fam"/>
</dbReference>
<evidence type="ECO:0000256" key="12">
    <source>
        <dbReference type="ARBA" id="ARBA00047375"/>
    </source>
</evidence>
<name>A0AAW1IL32_SAPOF</name>
<dbReference type="AlphaFoldDB" id="A0AAW1IL32"/>
<evidence type="ECO:0000256" key="5">
    <source>
        <dbReference type="ARBA" id="ARBA00022679"/>
    </source>
</evidence>
<dbReference type="PANTHER" id="PTHR11157:SF134">
    <property type="entry name" value="ELONGATION OF FATTY ACIDS PROTEIN 1-RELATED"/>
    <property type="match status" value="1"/>
</dbReference>
<dbReference type="Proteomes" id="UP001443914">
    <property type="component" value="Unassembled WGS sequence"/>
</dbReference>
<evidence type="ECO:0000256" key="9">
    <source>
        <dbReference type="ARBA" id="ARBA00023098"/>
    </source>
</evidence>
<dbReference type="InterPro" id="IPR030457">
    <property type="entry name" value="ELO_CS"/>
</dbReference>
<protein>
    <recommendedName>
        <fullName evidence="3">very-long-chain 3-oxoacyl-CoA synthase</fullName>
        <ecNumber evidence="3">2.3.1.199</ecNumber>
    </recommendedName>
</protein>